<dbReference type="Proteomes" id="UP000182836">
    <property type="component" value="Unassembled WGS sequence"/>
</dbReference>
<dbReference type="PANTHER" id="PTHR42855">
    <property type="entry name" value="ABC TRANSPORTER ATP-BINDING SUBUNIT"/>
    <property type="match status" value="1"/>
</dbReference>
<dbReference type="Pfam" id="PF12848">
    <property type="entry name" value="ABC_tran_Xtn"/>
    <property type="match status" value="1"/>
</dbReference>
<reference evidence="5 6" key="1">
    <citation type="submission" date="2016-10" db="EMBL/GenBank/DDBJ databases">
        <authorList>
            <person name="de Groot N.N."/>
        </authorList>
    </citation>
    <scope>NUCLEOTIDE SEQUENCE [LARGE SCALE GENOMIC DNA]</scope>
    <source>
        <strain evidence="5 6">DSM 2895</strain>
    </source>
</reference>
<dbReference type="SMART" id="SM00382">
    <property type="entry name" value="AAA"/>
    <property type="match status" value="2"/>
</dbReference>
<dbReference type="InterPro" id="IPR051309">
    <property type="entry name" value="ABCF_ATPase"/>
</dbReference>
<feature type="coiled-coil region" evidence="4">
    <location>
        <begin position="251"/>
        <end position="278"/>
    </location>
</feature>
<dbReference type="FunFam" id="3.40.50.300:FF:000011">
    <property type="entry name" value="Putative ABC transporter ATP-binding component"/>
    <property type="match status" value="1"/>
</dbReference>
<keyword evidence="4" id="KW-0175">Coiled coil</keyword>
<organism evidence="5 6">
    <name type="scientific">Aneurinibacillus migulanus</name>
    <name type="common">Bacillus migulanus</name>
    <dbReference type="NCBI Taxonomy" id="47500"/>
    <lineage>
        <taxon>Bacteria</taxon>
        <taxon>Bacillati</taxon>
        <taxon>Bacillota</taxon>
        <taxon>Bacilli</taxon>
        <taxon>Bacillales</taxon>
        <taxon>Paenibacillaceae</taxon>
        <taxon>Aneurinibacillus group</taxon>
        <taxon>Aneurinibacillus</taxon>
    </lineage>
</organism>
<sequence>MLRMISTTGLTLRFGSRALFSDVNIKFTPGNCYGLIGANGAGKSTFLKILSGEIEPTNGQVNITPGERLAVLKQNHFEFDEFEVLKTVIMGHRRLYEIMEEKDALYAKPDFSEADGIKASELEGEFAELNGWQAEAEAGEMLIGLGIPTDLHDKKMSDLDGSQKVRVLLAQALFGNPDILLLDEPTNHLDLESIAWLENFLYNYENTVIVVSHDRHFLNKVCTHIADIDFGKVQLYVGNYDFWYESSQLALKLAKDANKKKEEKIKELEAFIRRFSSNASKAKQATSRKKQLDKISLEDIRPSSRRYPYINFKPEREAGKDILTVKDVSKTVDGELVLNNINFTVNKGDKIALVGTNELAKTTLMQIIMGELDADAGEYSWGVTTTQAYFPKDNASYFEGCDLSLVDWLRQYSHDQDETFVRGFLGRMLFSGEEALKKASVLSGGEKVRCMLSRMMLTGSNVLLFDEPTNHLDLESITALNNGLIEFSGTLLFTSHDHQFVQTVANRIIEITPQGLIDKQVEYDEYLANEDIKQLREKMYA</sequence>
<dbReference type="FunFam" id="3.40.50.300:FF:000070">
    <property type="entry name" value="Putative ABC transporter ATP-binding component"/>
    <property type="match status" value="1"/>
</dbReference>
<evidence type="ECO:0000313" key="6">
    <source>
        <dbReference type="Proteomes" id="UP000182836"/>
    </source>
</evidence>
<dbReference type="PANTHER" id="PTHR42855:SF2">
    <property type="entry name" value="DRUG RESISTANCE ABC TRANSPORTER,ATP-BINDING PROTEIN"/>
    <property type="match status" value="1"/>
</dbReference>
<dbReference type="InterPro" id="IPR003593">
    <property type="entry name" value="AAA+_ATPase"/>
</dbReference>
<dbReference type="GO" id="GO:0016887">
    <property type="term" value="F:ATP hydrolysis activity"/>
    <property type="evidence" value="ECO:0007669"/>
    <property type="project" value="InterPro"/>
</dbReference>
<dbReference type="InterPro" id="IPR027417">
    <property type="entry name" value="P-loop_NTPase"/>
</dbReference>
<accession>A0A0K2WCM1</accession>
<dbReference type="AlphaFoldDB" id="A0A0K2WCM1"/>
<evidence type="ECO:0000256" key="1">
    <source>
        <dbReference type="ARBA" id="ARBA00022737"/>
    </source>
</evidence>
<dbReference type="Pfam" id="PF00005">
    <property type="entry name" value="ABC_tran"/>
    <property type="match status" value="2"/>
</dbReference>
<evidence type="ECO:0000256" key="2">
    <source>
        <dbReference type="ARBA" id="ARBA00022741"/>
    </source>
</evidence>
<keyword evidence="3" id="KW-0067">ATP-binding</keyword>
<name>A0A0K2WCM1_ANEMI</name>
<proteinExistence type="predicted"/>
<evidence type="ECO:0000313" key="5">
    <source>
        <dbReference type="EMBL" id="SDJ47308.1"/>
    </source>
</evidence>
<dbReference type="CDD" id="cd03221">
    <property type="entry name" value="ABCF_EF-3"/>
    <property type="match status" value="2"/>
</dbReference>
<dbReference type="SUPFAM" id="SSF52540">
    <property type="entry name" value="P-loop containing nucleoside triphosphate hydrolases"/>
    <property type="match status" value="2"/>
</dbReference>
<evidence type="ECO:0000256" key="3">
    <source>
        <dbReference type="ARBA" id="ARBA00022840"/>
    </source>
</evidence>
<keyword evidence="1" id="KW-0677">Repeat</keyword>
<dbReference type="Gene3D" id="3.40.50.300">
    <property type="entry name" value="P-loop containing nucleotide triphosphate hydrolases"/>
    <property type="match status" value="2"/>
</dbReference>
<keyword evidence="2" id="KW-0547">Nucleotide-binding</keyword>
<protein>
    <submittedName>
        <fullName evidence="5">ATPase components of ABC transporters with duplicated ATPase domains</fullName>
    </submittedName>
</protein>
<evidence type="ECO:0000256" key="4">
    <source>
        <dbReference type="SAM" id="Coils"/>
    </source>
</evidence>
<dbReference type="InterPro" id="IPR032781">
    <property type="entry name" value="ABC_tran_Xtn"/>
</dbReference>
<dbReference type="GO" id="GO:0005524">
    <property type="term" value="F:ATP binding"/>
    <property type="evidence" value="ECO:0007669"/>
    <property type="project" value="UniProtKB-KW"/>
</dbReference>
<gene>
    <name evidence="5" type="ORF">SAMN04487909_11897</name>
</gene>
<dbReference type="InterPro" id="IPR003439">
    <property type="entry name" value="ABC_transporter-like_ATP-bd"/>
</dbReference>
<dbReference type="PROSITE" id="PS50893">
    <property type="entry name" value="ABC_TRANSPORTER_2"/>
    <property type="match status" value="2"/>
</dbReference>
<dbReference type="EMBL" id="FNED01000018">
    <property type="protein sequence ID" value="SDJ47308.1"/>
    <property type="molecule type" value="Genomic_DNA"/>
</dbReference>